<dbReference type="PANTHER" id="PTHR30160">
    <property type="entry name" value="TETRAACYLDISACCHARIDE 4'-KINASE-RELATED"/>
    <property type="match status" value="1"/>
</dbReference>
<dbReference type="InterPro" id="IPR051199">
    <property type="entry name" value="LPS_LOS_Heptosyltrfase"/>
</dbReference>
<evidence type="ECO:0000256" key="1">
    <source>
        <dbReference type="ARBA" id="ARBA00022676"/>
    </source>
</evidence>
<organism evidence="3 4">
    <name type="scientific">Segetibacter aerophilus</name>
    <dbReference type="NCBI Taxonomy" id="670293"/>
    <lineage>
        <taxon>Bacteria</taxon>
        <taxon>Pseudomonadati</taxon>
        <taxon>Bacteroidota</taxon>
        <taxon>Chitinophagia</taxon>
        <taxon>Chitinophagales</taxon>
        <taxon>Chitinophagaceae</taxon>
        <taxon>Segetibacter</taxon>
    </lineage>
</organism>
<protein>
    <recommendedName>
        <fullName evidence="5">Glycosyl transferase</fullName>
    </recommendedName>
</protein>
<dbReference type="InterPro" id="IPR002201">
    <property type="entry name" value="Glyco_trans_9"/>
</dbReference>
<evidence type="ECO:0000313" key="4">
    <source>
        <dbReference type="Proteomes" id="UP000321513"/>
    </source>
</evidence>
<dbReference type="SUPFAM" id="SSF53756">
    <property type="entry name" value="UDP-Glycosyltransferase/glycogen phosphorylase"/>
    <property type="match status" value="1"/>
</dbReference>
<dbReference type="AlphaFoldDB" id="A0A512BBS0"/>
<keyword evidence="2" id="KW-0808">Transferase</keyword>
<dbReference type="Gene3D" id="3.40.50.2000">
    <property type="entry name" value="Glycogen Phosphorylase B"/>
    <property type="match status" value="2"/>
</dbReference>
<evidence type="ECO:0008006" key="5">
    <source>
        <dbReference type="Google" id="ProtNLM"/>
    </source>
</evidence>
<comment type="caution">
    <text evidence="3">The sequence shown here is derived from an EMBL/GenBank/DDBJ whole genome shotgun (WGS) entry which is preliminary data.</text>
</comment>
<evidence type="ECO:0000313" key="3">
    <source>
        <dbReference type="EMBL" id="GEO09287.1"/>
    </source>
</evidence>
<dbReference type="Proteomes" id="UP000321513">
    <property type="component" value="Unassembled WGS sequence"/>
</dbReference>
<gene>
    <name evidence="3" type="ORF">SAE01_17830</name>
</gene>
<name>A0A512BBS0_9BACT</name>
<dbReference type="PANTHER" id="PTHR30160:SF1">
    <property type="entry name" value="LIPOPOLYSACCHARIDE 1,2-N-ACETYLGLUCOSAMINETRANSFERASE-RELATED"/>
    <property type="match status" value="1"/>
</dbReference>
<dbReference type="Pfam" id="PF01075">
    <property type="entry name" value="Glyco_transf_9"/>
    <property type="match status" value="1"/>
</dbReference>
<dbReference type="EMBL" id="BJYT01000006">
    <property type="protein sequence ID" value="GEO09287.1"/>
    <property type="molecule type" value="Genomic_DNA"/>
</dbReference>
<keyword evidence="4" id="KW-1185">Reference proteome</keyword>
<keyword evidence="1" id="KW-0328">Glycosyltransferase</keyword>
<reference evidence="3 4" key="1">
    <citation type="submission" date="2019-07" db="EMBL/GenBank/DDBJ databases">
        <title>Whole genome shotgun sequence of Segetibacter aerophilus NBRC 106135.</title>
        <authorList>
            <person name="Hosoyama A."/>
            <person name="Uohara A."/>
            <person name="Ohji S."/>
            <person name="Ichikawa N."/>
        </authorList>
    </citation>
    <scope>NUCLEOTIDE SEQUENCE [LARGE SCALE GENOMIC DNA]</scope>
    <source>
        <strain evidence="3 4">NBRC 106135</strain>
    </source>
</reference>
<dbReference type="GO" id="GO:0005829">
    <property type="term" value="C:cytosol"/>
    <property type="evidence" value="ECO:0007669"/>
    <property type="project" value="TreeGrafter"/>
</dbReference>
<proteinExistence type="predicted"/>
<sequence>MGDLIMSVPAIRAIKESFSPKITVLTSSMAAGIVPAISEIDDVIVFDLPWVKAKETIASEEIFTLVQELRQKSFDAAVIFTVFSQNPLPAAMIAYLAGISLRLAYCRENPYELLTNWVTDREPYSFIQHQVSRDLQLVNSIGATTTNTHLHLSVSELTDEVVIGKLENAGINPSKPWLIFHAGVSEKKREYPKERWVAAAKTLIGQMGFQILFTGAGSEKHSCNELAELTGKGAISVAGLFSLQEFIALIKQAPLVVSVNTGTVHIAAAVNTPVVVLYAQTNPQHTPWEVPNKVLEYSIDVDTRSRNEVIQHLYKDVYKEPSPVPLAEDIVNAVTQLLAETSGDKKIS</sequence>
<dbReference type="CDD" id="cd03789">
    <property type="entry name" value="GT9_LPS_heptosyltransferase"/>
    <property type="match status" value="1"/>
</dbReference>
<evidence type="ECO:0000256" key="2">
    <source>
        <dbReference type="ARBA" id="ARBA00022679"/>
    </source>
</evidence>
<accession>A0A512BBS0</accession>
<dbReference type="GO" id="GO:0009244">
    <property type="term" value="P:lipopolysaccharide core region biosynthetic process"/>
    <property type="evidence" value="ECO:0007669"/>
    <property type="project" value="TreeGrafter"/>
</dbReference>
<dbReference type="GO" id="GO:0008713">
    <property type="term" value="F:ADP-heptose-lipopolysaccharide heptosyltransferase activity"/>
    <property type="evidence" value="ECO:0007669"/>
    <property type="project" value="TreeGrafter"/>
</dbReference>